<keyword evidence="3" id="KW-1185">Reference proteome</keyword>
<dbReference type="GO" id="GO:0005506">
    <property type="term" value="F:iron ion binding"/>
    <property type="evidence" value="ECO:0007669"/>
    <property type="project" value="UniProtKB-ARBA"/>
</dbReference>
<sequence length="264" mass="28870">MIDSRRAALERDGFVVLRGLVEDTILDEVAEVRASLDARGLARSRQVLYTHAEPLQPRPPLDALMDQWLSPHRQPAPNTAGVASRLRGLVSSLLDTEVVLFQDLLLCKRPGHRPFPWHQDAPFWPVRASAGLVLWIPLAPSDLARGGLAFARGSHAGGRRPAVDLHSGAAQHPHGELGFDADAFELVTPTYARGDAVAFSPLVFHGSPMMRTTGERVAWSSAWLSADARWHHAQAPRHPMCARSIDGARLEDPLASIDEEPLPC</sequence>
<keyword evidence="2" id="KW-0560">Oxidoreductase</keyword>
<dbReference type="eggNOG" id="COG5285">
    <property type="taxonomic scope" value="Bacteria"/>
</dbReference>
<proteinExistence type="predicted"/>
<dbReference type="InterPro" id="IPR008775">
    <property type="entry name" value="Phytyl_CoA_dOase-like"/>
</dbReference>
<dbReference type="AlphaFoldDB" id="A6GG09"/>
<evidence type="ECO:0000313" key="2">
    <source>
        <dbReference type="EMBL" id="EDM75196.1"/>
    </source>
</evidence>
<dbReference type="PANTHER" id="PTHR20883">
    <property type="entry name" value="PHYTANOYL-COA DIOXYGENASE DOMAIN CONTAINING 1"/>
    <property type="match status" value="1"/>
</dbReference>
<dbReference type="GO" id="GO:0016706">
    <property type="term" value="F:2-oxoglutarate-dependent dioxygenase activity"/>
    <property type="evidence" value="ECO:0007669"/>
    <property type="project" value="UniProtKB-ARBA"/>
</dbReference>
<accession>A6GG09</accession>
<comment type="caution">
    <text evidence="2">The sequence shown here is derived from an EMBL/GenBank/DDBJ whole genome shotgun (WGS) entry which is preliminary data.</text>
</comment>
<dbReference type="Gene3D" id="2.60.120.620">
    <property type="entry name" value="q2cbj1_9rhob like domain"/>
    <property type="match status" value="1"/>
</dbReference>
<evidence type="ECO:0000313" key="3">
    <source>
        <dbReference type="Proteomes" id="UP000005801"/>
    </source>
</evidence>
<dbReference type="SUPFAM" id="SSF51197">
    <property type="entry name" value="Clavaminate synthase-like"/>
    <property type="match status" value="1"/>
</dbReference>
<name>A6GG09_9BACT</name>
<dbReference type="Pfam" id="PF05721">
    <property type="entry name" value="PhyH"/>
    <property type="match status" value="1"/>
</dbReference>
<organism evidence="2 3">
    <name type="scientific">Plesiocystis pacifica SIR-1</name>
    <dbReference type="NCBI Taxonomy" id="391625"/>
    <lineage>
        <taxon>Bacteria</taxon>
        <taxon>Pseudomonadati</taxon>
        <taxon>Myxococcota</taxon>
        <taxon>Polyangia</taxon>
        <taxon>Nannocystales</taxon>
        <taxon>Nannocystaceae</taxon>
        <taxon>Plesiocystis</taxon>
    </lineage>
</organism>
<gene>
    <name evidence="2" type="ORF">PPSIR1_41004</name>
</gene>
<protein>
    <submittedName>
        <fullName evidence="2">Phytanoyl-CoA dioxygenase</fullName>
    </submittedName>
</protein>
<dbReference type="RefSeq" id="WP_006975649.1">
    <property type="nucleotide sequence ID" value="NZ_ABCS01000100.1"/>
</dbReference>
<keyword evidence="2" id="KW-0223">Dioxygenase</keyword>
<dbReference type="STRING" id="391625.PPSIR1_41004"/>
<evidence type="ECO:0000256" key="1">
    <source>
        <dbReference type="ARBA" id="ARBA00001954"/>
    </source>
</evidence>
<dbReference type="OrthoDB" id="9814777at2"/>
<dbReference type="EMBL" id="ABCS01000100">
    <property type="protein sequence ID" value="EDM75196.1"/>
    <property type="molecule type" value="Genomic_DNA"/>
</dbReference>
<dbReference type="PANTHER" id="PTHR20883:SF48">
    <property type="entry name" value="ECTOINE DIOXYGENASE"/>
    <property type="match status" value="1"/>
</dbReference>
<dbReference type="Proteomes" id="UP000005801">
    <property type="component" value="Unassembled WGS sequence"/>
</dbReference>
<reference evidence="2 3" key="1">
    <citation type="submission" date="2007-06" db="EMBL/GenBank/DDBJ databases">
        <authorList>
            <person name="Shimkets L."/>
            <person name="Ferriera S."/>
            <person name="Johnson J."/>
            <person name="Kravitz S."/>
            <person name="Beeson K."/>
            <person name="Sutton G."/>
            <person name="Rogers Y.-H."/>
            <person name="Friedman R."/>
            <person name="Frazier M."/>
            <person name="Venter J.C."/>
        </authorList>
    </citation>
    <scope>NUCLEOTIDE SEQUENCE [LARGE SCALE GENOMIC DNA]</scope>
    <source>
        <strain evidence="2 3">SIR-1</strain>
    </source>
</reference>
<comment type="cofactor">
    <cofactor evidence="1">
        <name>Fe(2+)</name>
        <dbReference type="ChEBI" id="CHEBI:29033"/>
    </cofactor>
</comment>